<evidence type="ECO:0000313" key="15">
    <source>
        <dbReference type="EMBL" id="PMP72780.1"/>
    </source>
</evidence>
<evidence type="ECO:0000256" key="3">
    <source>
        <dbReference type="ARBA" id="ARBA00021622"/>
    </source>
</evidence>
<evidence type="ECO:0000256" key="13">
    <source>
        <dbReference type="RuleBase" id="RU364091"/>
    </source>
</evidence>
<comment type="subcellular location">
    <subcellularLocation>
        <location evidence="1">Cell membrane</location>
        <topology evidence="1">Multi-pass membrane protein</topology>
    </subcellularLocation>
</comment>
<proteinExistence type="inferred from homology"/>
<dbReference type="InterPro" id="IPR029025">
    <property type="entry name" value="T3SS_substrate_exporter_C"/>
</dbReference>
<accession>A0A2J6WR04</accession>
<keyword evidence="6 13" id="KW-0812">Transmembrane</keyword>
<feature type="region of interest" description="Disordered" evidence="14">
    <location>
        <begin position="1"/>
        <end position="21"/>
    </location>
</feature>
<evidence type="ECO:0000256" key="7">
    <source>
        <dbReference type="ARBA" id="ARBA00022795"/>
    </source>
</evidence>
<dbReference type="InterPro" id="IPR006136">
    <property type="entry name" value="FlhB"/>
</dbReference>
<dbReference type="InterPro" id="IPR006135">
    <property type="entry name" value="T3SS_substrate_exporter"/>
</dbReference>
<reference evidence="15 16" key="1">
    <citation type="submission" date="2018-01" db="EMBL/GenBank/DDBJ databases">
        <title>Metagenomic assembled genomes from two thermal pools in the Uzon Caldera, Kamchatka, Russia.</title>
        <authorList>
            <person name="Wilkins L."/>
            <person name="Ettinger C."/>
        </authorList>
    </citation>
    <scope>NUCLEOTIDE SEQUENCE [LARGE SCALE GENOMIC DNA]</scope>
    <source>
        <strain evidence="15">ZAV-05</strain>
    </source>
</reference>
<keyword evidence="5 13" id="KW-1003">Cell membrane</keyword>
<keyword evidence="4 13" id="KW-0813">Transport</keyword>
<dbReference type="FunFam" id="3.40.1690.10:FF:000001">
    <property type="entry name" value="Flagellar biosynthetic protein FlhB"/>
    <property type="match status" value="1"/>
</dbReference>
<dbReference type="PANTHER" id="PTHR30531">
    <property type="entry name" value="FLAGELLAR BIOSYNTHETIC PROTEIN FLHB"/>
    <property type="match status" value="1"/>
</dbReference>
<dbReference type="AlphaFoldDB" id="A0A2J6WR04"/>
<feature type="transmembrane region" description="Helical" evidence="13">
    <location>
        <begin position="94"/>
        <end position="115"/>
    </location>
</feature>
<name>A0A2J6WR04_9BACT</name>
<dbReference type="Gene3D" id="3.40.1690.10">
    <property type="entry name" value="secretion proteins EscU"/>
    <property type="match status" value="1"/>
</dbReference>
<keyword evidence="7 13" id="KW-1005">Bacterial flagellum biogenesis</keyword>
<keyword evidence="15" id="KW-0969">Cilium</keyword>
<evidence type="ECO:0000256" key="5">
    <source>
        <dbReference type="ARBA" id="ARBA00022475"/>
    </source>
</evidence>
<dbReference type="Proteomes" id="UP000242881">
    <property type="component" value="Unassembled WGS sequence"/>
</dbReference>
<dbReference type="PANTHER" id="PTHR30531:SF12">
    <property type="entry name" value="FLAGELLAR BIOSYNTHETIC PROTEIN FLHB"/>
    <property type="match status" value="1"/>
</dbReference>
<feature type="transmembrane region" description="Helical" evidence="13">
    <location>
        <begin position="144"/>
        <end position="162"/>
    </location>
</feature>
<organism evidence="15 16">
    <name type="scientific">Calditerrivibrio nitroreducens</name>
    <dbReference type="NCBI Taxonomy" id="477976"/>
    <lineage>
        <taxon>Bacteria</taxon>
        <taxon>Pseudomonadati</taxon>
        <taxon>Deferribacterota</taxon>
        <taxon>Deferribacteres</taxon>
        <taxon>Deferribacterales</taxon>
        <taxon>Calditerrivibrionaceae</taxon>
    </lineage>
</organism>
<feature type="transmembrane region" description="Helical" evidence="13">
    <location>
        <begin position="32"/>
        <end position="49"/>
    </location>
</feature>
<feature type="transmembrane region" description="Helical" evidence="13">
    <location>
        <begin position="191"/>
        <end position="209"/>
    </location>
</feature>
<comment type="similarity">
    <text evidence="2 13">Belongs to the type III secretion exporter family.</text>
</comment>
<evidence type="ECO:0000256" key="8">
    <source>
        <dbReference type="ARBA" id="ARBA00022927"/>
    </source>
</evidence>
<dbReference type="GO" id="GO:0044780">
    <property type="term" value="P:bacterial-type flagellum assembly"/>
    <property type="evidence" value="ECO:0007669"/>
    <property type="project" value="InterPro"/>
</dbReference>
<evidence type="ECO:0000256" key="12">
    <source>
        <dbReference type="ARBA" id="ARBA00025078"/>
    </source>
</evidence>
<dbReference type="Pfam" id="PF01312">
    <property type="entry name" value="Bac_export_2"/>
    <property type="match status" value="1"/>
</dbReference>
<dbReference type="SUPFAM" id="SSF160544">
    <property type="entry name" value="EscU C-terminal domain-like"/>
    <property type="match status" value="1"/>
</dbReference>
<keyword evidence="10 13" id="KW-0472">Membrane</keyword>
<keyword evidence="15" id="KW-0282">Flagellum</keyword>
<evidence type="ECO:0000256" key="6">
    <source>
        <dbReference type="ARBA" id="ARBA00022692"/>
    </source>
</evidence>
<evidence type="ECO:0000256" key="9">
    <source>
        <dbReference type="ARBA" id="ARBA00022989"/>
    </source>
</evidence>
<keyword evidence="15" id="KW-0966">Cell projection</keyword>
<protein>
    <recommendedName>
        <fullName evidence="3 13">Flagellar biosynthetic protein FlhB</fullName>
    </recommendedName>
</protein>
<keyword evidence="11 13" id="KW-1006">Bacterial flagellum protein export</keyword>
<evidence type="ECO:0000256" key="11">
    <source>
        <dbReference type="ARBA" id="ARBA00023225"/>
    </source>
</evidence>
<comment type="caution">
    <text evidence="15">The sequence shown here is derived from an EMBL/GenBank/DDBJ whole genome shotgun (WGS) entry which is preliminary data.</text>
</comment>
<evidence type="ECO:0000256" key="1">
    <source>
        <dbReference type="ARBA" id="ARBA00004651"/>
    </source>
</evidence>
<keyword evidence="8 13" id="KW-0653">Protein transport</keyword>
<gene>
    <name evidence="13 15" type="primary">flhB</name>
    <name evidence="15" type="ORF">C0187_00985</name>
</gene>
<dbReference type="Gene3D" id="6.10.250.2080">
    <property type="match status" value="1"/>
</dbReference>
<dbReference type="EMBL" id="PNIN01000017">
    <property type="protein sequence ID" value="PMP72780.1"/>
    <property type="molecule type" value="Genomic_DNA"/>
</dbReference>
<comment type="function">
    <text evidence="12 13">Required for formation of the rod structure in the basal body of the flagellar apparatus. Together with FliI and FliH, may constitute the export apparatus of flagellin.</text>
</comment>
<dbReference type="GO" id="GO:0005886">
    <property type="term" value="C:plasma membrane"/>
    <property type="evidence" value="ECO:0007669"/>
    <property type="project" value="UniProtKB-SubCell"/>
</dbReference>
<dbReference type="NCBIfam" id="TIGR00328">
    <property type="entry name" value="flhB"/>
    <property type="match status" value="1"/>
</dbReference>
<evidence type="ECO:0000256" key="14">
    <source>
        <dbReference type="SAM" id="MobiDB-lite"/>
    </source>
</evidence>
<evidence type="ECO:0000256" key="10">
    <source>
        <dbReference type="ARBA" id="ARBA00023136"/>
    </source>
</evidence>
<dbReference type="GO" id="GO:0009306">
    <property type="term" value="P:protein secretion"/>
    <property type="evidence" value="ECO:0007669"/>
    <property type="project" value="InterPro"/>
</dbReference>
<keyword evidence="9 13" id="KW-1133">Transmembrane helix</keyword>
<dbReference type="PRINTS" id="PR00950">
    <property type="entry name" value="TYPE3IMSPROT"/>
</dbReference>
<evidence type="ECO:0000256" key="2">
    <source>
        <dbReference type="ARBA" id="ARBA00010690"/>
    </source>
</evidence>
<evidence type="ECO:0000256" key="4">
    <source>
        <dbReference type="ARBA" id="ARBA00022448"/>
    </source>
</evidence>
<sequence>MPDNDSDRTEEATPRRKQKAIEEGNVPKSRELATGTTFLVAVLILYFYMPPMVEEFKSSFITYFSMYNYRINKESTYLLLIEVLKSIAKVTLPLLFILVFVAILSNIIQFGVIFSSKALELKWDRVNPITGFGRLFSKKSLFELLKSILKIFFLGFAAFFIIKSKIATIVTLADADAISSIHFLGKLIYEVSFKLAIIIMVIALIDFLYQRWQYYEDLKMTKQEVKEEFKQMEGDPLIKQRIRSMQREMARKRMMEEVPKADVVITNPTHYAVAIKYDMAKDRAPKVVAKGQRLIALKIREIASKNNVLIHEDPPLARTLFSSVEVGEEIPENLYKAVAEILAMVYKLKNKSV</sequence>
<evidence type="ECO:0000313" key="16">
    <source>
        <dbReference type="Proteomes" id="UP000242881"/>
    </source>
</evidence>